<dbReference type="AlphaFoldDB" id="A0A8D7AWZ5"/>
<dbReference type="FunFam" id="2.60.120.590:FF:000018">
    <property type="entry name" value="ALKylated DNA repair protein AlkB homolog"/>
    <property type="match status" value="1"/>
</dbReference>
<dbReference type="InterPro" id="IPR012677">
    <property type="entry name" value="Nucleotide-bd_a/b_plait_sf"/>
</dbReference>
<evidence type="ECO:0000313" key="5">
    <source>
        <dbReference type="EMBL" id="CAG1855876.1"/>
    </source>
</evidence>
<dbReference type="Gene3D" id="3.30.70.330">
    <property type="match status" value="1"/>
</dbReference>
<sequence>MNMMNSRFTRFKGLENEPTPNLFVANCGPAVGMSFDNIESAFGIFGKVVGVHAADETGTRVIVCFSEVNAAQAAFKALNGLPCAELGGRIMHISYSVVRPLQKVLVHKDIFFPVYFSASDLGIPGIYLVHDFITVEEEKRLLAEVDNRQWRSLSKRRVQHYGYEFLYETRNIDSKHFLGELPSFVSNILQKILSFPGLGRDQNKEMDQLTVNEYPCGVGLSPHIDTHSAFDELIFSLSTAGPCIMEFRRYPEGTWCHPTASVNEIHEDTPLLSSYITRKAIFLPPRSMLLMSGEGRYAWHHYIPHRKVNNFLQVDRVGETAFERSSRRVSFTFRKVMKGSCCCPYKQYCDSQLECRNQQVKQDIVQSSLPLKREAFCPTDTDRI</sequence>
<dbReference type="EMBL" id="HG996473">
    <property type="protein sequence ID" value="CAG1855876.1"/>
    <property type="molecule type" value="Genomic_DNA"/>
</dbReference>
<dbReference type="InterPro" id="IPR032857">
    <property type="entry name" value="ALKBH4"/>
</dbReference>
<protein>
    <submittedName>
        <fullName evidence="5">(wild Malaysian banana) hypothetical protein</fullName>
    </submittedName>
</protein>
<dbReference type="SUPFAM" id="SSF54928">
    <property type="entry name" value="RNA-binding domain, RBD"/>
    <property type="match status" value="1"/>
</dbReference>
<dbReference type="PROSITE" id="PS50102">
    <property type="entry name" value="RRM"/>
    <property type="match status" value="1"/>
</dbReference>
<dbReference type="PANTHER" id="PTHR12463:SF1">
    <property type="entry name" value="2-OXOGLUTARATE AND FE-DEPENDENT OXYGENASE FAMILY PROTEIN"/>
    <property type="match status" value="1"/>
</dbReference>
<dbReference type="SUPFAM" id="SSF51197">
    <property type="entry name" value="Clavaminate synthase-like"/>
    <property type="match status" value="1"/>
</dbReference>
<organism evidence="5">
    <name type="scientific">Musa acuminata subsp. malaccensis</name>
    <name type="common">Wild banana</name>
    <name type="synonym">Musa malaccensis</name>
    <dbReference type="NCBI Taxonomy" id="214687"/>
    <lineage>
        <taxon>Eukaryota</taxon>
        <taxon>Viridiplantae</taxon>
        <taxon>Streptophyta</taxon>
        <taxon>Embryophyta</taxon>
        <taxon>Tracheophyta</taxon>
        <taxon>Spermatophyta</taxon>
        <taxon>Magnoliopsida</taxon>
        <taxon>Liliopsida</taxon>
        <taxon>Zingiberales</taxon>
        <taxon>Musaceae</taxon>
        <taxon>Musa</taxon>
    </lineage>
</organism>
<dbReference type="InterPro" id="IPR005123">
    <property type="entry name" value="Oxoglu/Fe-dep_dioxygenase_dom"/>
</dbReference>
<dbReference type="PROSITE" id="PS51471">
    <property type="entry name" value="FE2OG_OXY"/>
    <property type="match status" value="1"/>
</dbReference>
<dbReference type="GO" id="GO:0070988">
    <property type="term" value="P:demethylation"/>
    <property type="evidence" value="ECO:0007669"/>
    <property type="project" value="InterPro"/>
</dbReference>
<dbReference type="InterPro" id="IPR000504">
    <property type="entry name" value="RRM_dom"/>
</dbReference>
<dbReference type="InterPro" id="IPR037151">
    <property type="entry name" value="AlkB-like_sf"/>
</dbReference>
<dbReference type="Gene3D" id="2.60.120.590">
    <property type="entry name" value="Alpha-ketoglutarate-dependent dioxygenase AlkB-like"/>
    <property type="match status" value="1"/>
</dbReference>
<proteinExistence type="inferred from homology"/>
<dbReference type="PANTHER" id="PTHR12463">
    <property type="entry name" value="OXYGENASE-RELATED"/>
    <property type="match status" value="1"/>
</dbReference>
<accession>A0A8D7AWZ5</accession>
<keyword evidence="2" id="KW-0694">RNA-binding</keyword>
<feature type="domain" description="RRM" evidence="3">
    <location>
        <begin position="20"/>
        <end position="98"/>
    </location>
</feature>
<dbReference type="InterPro" id="IPR035979">
    <property type="entry name" value="RBD_domain_sf"/>
</dbReference>
<dbReference type="Pfam" id="PF13532">
    <property type="entry name" value="2OG-FeII_Oxy_2"/>
    <property type="match status" value="1"/>
</dbReference>
<dbReference type="GO" id="GO:0003723">
    <property type="term" value="F:RNA binding"/>
    <property type="evidence" value="ECO:0007669"/>
    <property type="project" value="UniProtKB-UniRule"/>
</dbReference>
<evidence type="ECO:0000259" key="4">
    <source>
        <dbReference type="PROSITE" id="PS51471"/>
    </source>
</evidence>
<evidence type="ECO:0000259" key="3">
    <source>
        <dbReference type="PROSITE" id="PS50102"/>
    </source>
</evidence>
<reference evidence="5" key="1">
    <citation type="submission" date="2021-03" db="EMBL/GenBank/DDBJ databases">
        <authorList>
            <consortium name="Genoscope - CEA"/>
            <person name="William W."/>
        </authorList>
    </citation>
    <scope>NUCLEOTIDE SEQUENCE</scope>
    <source>
        <strain evidence="5">Doubled-haploid Pahang</strain>
    </source>
</reference>
<comment type="similarity">
    <text evidence="1">Belongs to the alkB family.</text>
</comment>
<evidence type="ECO:0000256" key="1">
    <source>
        <dbReference type="ARBA" id="ARBA00007879"/>
    </source>
</evidence>
<dbReference type="InterPro" id="IPR027450">
    <property type="entry name" value="AlkB-like"/>
</dbReference>
<gene>
    <name evidence="5" type="ORF">GSMUA_47620.1</name>
</gene>
<dbReference type="CDD" id="cd00590">
    <property type="entry name" value="RRM_SF"/>
    <property type="match status" value="1"/>
</dbReference>
<evidence type="ECO:0000256" key="2">
    <source>
        <dbReference type="PROSITE-ProRule" id="PRU00176"/>
    </source>
</evidence>
<name>A0A8D7AWZ5_MUSAM</name>
<feature type="domain" description="Fe2OG dioxygenase" evidence="4">
    <location>
        <begin position="205"/>
        <end position="337"/>
    </location>
</feature>